<feature type="compositionally biased region" description="Low complexity" evidence="1">
    <location>
        <begin position="431"/>
        <end position="442"/>
    </location>
</feature>
<organism evidence="3 4">
    <name type="scientific">Planococcus massiliensis</name>
    <dbReference type="NCBI Taxonomy" id="1499687"/>
    <lineage>
        <taxon>Bacteria</taxon>
        <taxon>Bacillati</taxon>
        <taxon>Bacillota</taxon>
        <taxon>Bacilli</taxon>
        <taxon>Bacillales</taxon>
        <taxon>Caryophanaceae</taxon>
        <taxon>Planococcus</taxon>
    </lineage>
</organism>
<evidence type="ECO:0000313" key="4">
    <source>
        <dbReference type="Proteomes" id="UP000043699"/>
    </source>
</evidence>
<dbReference type="STRING" id="1499687.BN1080_00191"/>
<sequence>MINKRMFKMASVALSASLLFACSNESGQESSTEKTIAYEETKTQIDSMVNYQDDDLYSEVENAEKIQLNGTEAGFDSSAAVIFEENTLTIKAGGTYMISGNLDDGQISIDSEDKKTVRLVLDGVDINSSDTAAINVVNAEKTVISLEEGTENIISDGEQYVYEDSDTDEPNAAIFSKDDLTINGSGSLIVDGNYNNGITSKDELKITGGDIQITAVDDGLMGRDLVAVTAGTIAIEAGGDGIKTSNDKDAAKGNIALEDGEFSIVSGNDGIQSIASLYITDGTFTIAAGGGSPETVETSENMMRAPQEETETTEETAKETTSDSKKGIKATMAIAISGGTFDIDSLDDAVHSDGDVTIGGGEWEIATGDDGIHANNVALIQGGSIEVAKSNEALEADNITINDGTLILTAADDGINVSGGSTMMPGGAMPETAAGGNTAAEETSADAEAEATDETEETEAAEEELETKLSINGGFVSVNAAGDGLDSNGSIEMNGGTVLVNGPTENMNGSLDYDGTLLIEGGLLIAAGSSGMLQAASEESAQSSIVMTFPETQAAGTLVHVEDSKGTVIATFAPVKEFQAIFISSPDLKVDSSYSLSTGGTSSGEAENGLYTEGEYQGGTKMVDFTLTETVTWLDENGVTEAAAGGMGPGGGFGGGTPPASGNFTPPTENGEMPSGEGGGRPEGNMGGVFENLDEATRAKAQEIMQQMMNGTLTQDEAATKMKEIGIEMPSKEKPEAEAAQ</sequence>
<evidence type="ECO:0000256" key="2">
    <source>
        <dbReference type="SAM" id="SignalP"/>
    </source>
</evidence>
<feature type="signal peptide" evidence="2">
    <location>
        <begin position="1"/>
        <end position="21"/>
    </location>
</feature>
<gene>
    <name evidence="3" type="ORF">BN1080_00191</name>
</gene>
<feature type="region of interest" description="Disordered" evidence="1">
    <location>
        <begin position="425"/>
        <end position="461"/>
    </location>
</feature>
<accession>A0A098EG58</accession>
<keyword evidence="2" id="KW-0732">Signal</keyword>
<feature type="compositionally biased region" description="Acidic residues" evidence="1">
    <location>
        <begin position="443"/>
        <end position="461"/>
    </location>
</feature>
<feature type="chain" id="PRO_5039382758" description="Carbohydrate-binding domain-containing protein" evidence="2">
    <location>
        <begin position="22"/>
        <end position="741"/>
    </location>
</feature>
<feature type="region of interest" description="Disordered" evidence="1">
    <location>
        <begin position="649"/>
        <end position="689"/>
    </location>
</feature>
<dbReference type="Pfam" id="PF14262">
    <property type="entry name" value="Cthe_2159"/>
    <property type="match status" value="1"/>
</dbReference>
<feature type="compositionally biased region" description="Gly residues" evidence="1">
    <location>
        <begin position="676"/>
        <end position="687"/>
    </location>
</feature>
<proteinExistence type="predicted"/>
<dbReference type="PROSITE" id="PS51257">
    <property type="entry name" value="PROKAR_LIPOPROTEIN"/>
    <property type="match status" value="1"/>
</dbReference>
<dbReference type="EMBL" id="CCXS01000001">
    <property type="protein sequence ID" value="CEG21284.1"/>
    <property type="molecule type" value="Genomic_DNA"/>
</dbReference>
<feature type="region of interest" description="Disordered" evidence="1">
    <location>
        <begin position="291"/>
        <end position="324"/>
    </location>
</feature>
<evidence type="ECO:0008006" key="5">
    <source>
        <dbReference type="Google" id="ProtNLM"/>
    </source>
</evidence>
<evidence type="ECO:0000256" key="1">
    <source>
        <dbReference type="SAM" id="MobiDB-lite"/>
    </source>
</evidence>
<dbReference type="Proteomes" id="UP000043699">
    <property type="component" value="Unassembled WGS sequence"/>
</dbReference>
<reference evidence="3 4" key="1">
    <citation type="submission" date="2014-09" db="EMBL/GenBank/DDBJ databases">
        <authorList>
            <person name="Urmite Genomes Urmite Genomes"/>
        </authorList>
    </citation>
    <scope>NUCLEOTIDE SEQUENCE [LARGE SCALE GENOMIC DNA]</scope>
    <source>
        <strain evidence="3 4">ES2</strain>
    </source>
</reference>
<name>A0A098EG58_9BACL</name>
<dbReference type="OrthoDB" id="9812829at2"/>
<dbReference type="RefSeq" id="WP_052649686.1">
    <property type="nucleotide sequence ID" value="NZ_CCXS01000001.1"/>
</dbReference>
<keyword evidence="4" id="KW-1185">Reference proteome</keyword>
<evidence type="ECO:0000313" key="3">
    <source>
        <dbReference type="EMBL" id="CEG21284.1"/>
    </source>
</evidence>
<feature type="compositionally biased region" description="Basic and acidic residues" evidence="1">
    <location>
        <begin position="315"/>
        <end position="324"/>
    </location>
</feature>
<protein>
    <recommendedName>
        <fullName evidence="5">Carbohydrate-binding domain-containing protein</fullName>
    </recommendedName>
</protein>
<dbReference type="AlphaFoldDB" id="A0A098EG58"/>
<dbReference type="InterPro" id="IPR025584">
    <property type="entry name" value="Cthe_2159"/>
</dbReference>